<sequence>MSLPPAAPGPVPGAVPGPTFDELRTPDGTLRVGWDELAALVEAPLDWARLQDEVDRRLADDNVTFRPWTTDEDDGEAGEARFDDDDDVDEPQPWRLDPVPLVLHSREWREVERGLVQRAELLSAIFHDLYGDRRLLTDGVLPPELVLGHPGYLRPLVGARQAGGLFMVGASLGRAGDGGWLVGAHQTQAPVGAGYAMENRRVLSRVHAELYREADLVRLTPFYQAMRAALVESGPRGVEDPHVVVLTPGTHAATAFDQAFLASRLGFPLVEGNDLVVRDGRVWLRSLGRLEPVDVIFRHVSARATDPLELQPGSRLGVAGLTEVVRRGAVSVVNSLGTGVLENPGLMAFDDRICHHLLEEPLRLPSLPSWWCGEAASRSHVVTQLDRLRVAQIGSGEVWEGSLLSAEERDTLRRRVEADPHLYVGHEPLPLSTTPSVREGRLVPERFHLTGYLIRHGSTYAALPGGLGEIRTEPVAVSYGPHTVSGRPTKDLWIVSGDDLPPASGDEGDMVAEMIAGTRAMMPRVLDDLFWMGRYAERAEDTVRLVSATHHVLVELNMVSRPGSPVDTLLDSLYAMTTTPRPADATSVLRQLRTLLVNRSRRGTVARSLARLSHAADGVRDQLSSDVWVVLAGAERALDQLRRRGLDDSSALGDAAEHSLVALLALNGITAENMVRDAGWQLLDTGRALERAIQVVGLLQTCFTVPALRRGVTADEQGRWSTPPDQMVLAAAMTAAESVVTHRRRHGGRPELSTALDLLVSDRTNPRSVAFQVERIDAALRRLPHAPTSGRPQRLLTDLAELTTATAVQRVSHGEPAVAPPALDETGVETVPVAAPGPNPVQCVDGYLVDLRSRLFSLSEAISEAYLTREPQPRPLWVAADLPPGPAGSGM</sequence>
<accession>A0A1G6H4A2</accession>
<feature type="region of interest" description="Disordered" evidence="1">
    <location>
        <begin position="66"/>
        <end position="93"/>
    </location>
</feature>
<dbReference type="EMBL" id="FMYF01000006">
    <property type="protein sequence ID" value="SDB89001.1"/>
    <property type="molecule type" value="Genomic_DNA"/>
</dbReference>
<reference evidence="4 5" key="1">
    <citation type="submission" date="2016-06" db="EMBL/GenBank/DDBJ databases">
        <authorList>
            <person name="Olsen C.W."/>
            <person name="Carey S."/>
            <person name="Hinshaw L."/>
            <person name="Karasin A.I."/>
        </authorList>
    </citation>
    <scope>NUCLEOTIDE SEQUENCE [LARGE SCALE GENOMIC DNA]</scope>
    <source>
        <strain evidence="4 5">LZ-22</strain>
    </source>
</reference>
<feature type="domain" description="Circularly permuted ATP-grasp type 2" evidence="3">
    <location>
        <begin position="100"/>
        <end position="468"/>
    </location>
</feature>
<dbReference type="AlphaFoldDB" id="A0A1G6H4A2"/>
<dbReference type="Pfam" id="PF04168">
    <property type="entry name" value="Alpha-E"/>
    <property type="match status" value="1"/>
</dbReference>
<evidence type="ECO:0000256" key="1">
    <source>
        <dbReference type="SAM" id="MobiDB-lite"/>
    </source>
</evidence>
<evidence type="ECO:0000259" key="2">
    <source>
        <dbReference type="Pfam" id="PF04168"/>
    </source>
</evidence>
<dbReference type="InterPro" id="IPR007296">
    <property type="entry name" value="DUF403"/>
</dbReference>
<dbReference type="SUPFAM" id="SSF56059">
    <property type="entry name" value="Glutathione synthetase ATP-binding domain-like"/>
    <property type="match status" value="1"/>
</dbReference>
<dbReference type="PANTHER" id="PTHR34595">
    <property type="entry name" value="BLR5612 PROTEIN"/>
    <property type="match status" value="1"/>
</dbReference>
<feature type="compositionally biased region" description="Acidic residues" evidence="1">
    <location>
        <begin position="70"/>
        <end position="90"/>
    </location>
</feature>
<dbReference type="Gene3D" id="3.30.1490.270">
    <property type="match status" value="1"/>
</dbReference>
<dbReference type="OrthoDB" id="9803842at2"/>
<protein>
    <submittedName>
        <fullName evidence="4">Uncharacterized conserved protein, circularly permuted ATPgrasp superfamily</fullName>
    </submittedName>
</protein>
<feature type="compositionally biased region" description="Pro residues" evidence="1">
    <location>
        <begin position="1"/>
        <end position="15"/>
    </location>
</feature>
<keyword evidence="5" id="KW-1185">Reference proteome</keyword>
<dbReference type="InterPro" id="IPR051680">
    <property type="entry name" value="ATP-dep_Glu-Cys_Ligase-2"/>
</dbReference>
<name>A0A1G6H4A2_9ACTN</name>
<evidence type="ECO:0000313" key="5">
    <source>
        <dbReference type="Proteomes" id="UP000199086"/>
    </source>
</evidence>
<evidence type="ECO:0000313" key="4">
    <source>
        <dbReference type="EMBL" id="SDB89001.1"/>
    </source>
</evidence>
<dbReference type="InterPro" id="IPR025841">
    <property type="entry name" value="CP_ATPgrasp_2"/>
</dbReference>
<dbReference type="Gene3D" id="3.40.50.11290">
    <property type="match status" value="1"/>
</dbReference>
<dbReference type="Pfam" id="PF14403">
    <property type="entry name" value="CP_ATPgrasp_2"/>
    <property type="match status" value="1"/>
</dbReference>
<dbReference type="RefSeq" id="WP_092610694.1">
    <property type="nucleotide sequence ID" value="NZ_FMYF01000006.1"/>
</dbReference>
<gene>
    <name evidence="4" type="ORF">GA0111570_106163</name>
</gene>
<proteinExistence type="predicted"/>
<organism evidence="4 5">
    <name type="scientific">Raineyella antarctica</name>
    <dbReference type="NCBI Taxonomy" id="1577474"/>
    <lineage>
        <taxon>Bacteria</taxon>
        <taxon>Bacillati</taxon>
        <taxon>Actinomycetota</taxon>
        <taxon>Actinomycetes</taxon>
        <taxon>Propionibacteriales</taxon>
        <taxon>Propionibacteriaceae</taxon>
        <taxon>Raineyella</taxon>
    </lineage>
</organism>
<evidence type="ECO:0000259" key="3">
    <source>
        <dbReference type="Pfam" id="PF14403"/>
    </source>
</evidence>
<dbReference type="STRING" id="1577474.GA0111570_106163"/>
<dbReference type="PANTHER" id="PTHR34595:SF2">
    <property type="entry name" value="BLR2978 PROTEIN"/>
    <property type="match status" value="1"/>
</dbReference>
<feature type="domain" description="DUF403" evidence="2">
    <location>
        <begin position="521"/>
        <end position="867"/>
    </location>
</feature>
<feature type="region of interest" description="Disordered" evidence="1">
    <location>
        <begin position="1"/>
        <end position="27"/>
    </location>
</feature>
<dbReference type="Proteomes" id="UP000199086">
    <property type="component" value="Unassembled WGS sequence"/>
</dbReference>